<reference evidence="1" key="1">
    <citation type="submission" date="2021-02" db="EMBL/GenBank/DDBJ databases">
        <authorList>
            <person name="Dougan E. K."/>
            <person name="Rhodes N."/>
            <person name="Thang M."/>
            <person name="Chan C."/>
        </authorList>
    </citation>
    <scope>NUCLEOTIDE SEQUENCE</scope>
</reference>
<dbReference type="EMBL" id="CAJNIZ010046081">
    <property type="protein sequence ID" value="CAE7739070.1"/>
    <property type="molecule type" value="Genomic_DNA"/>
</dbReference>
<organism evidence="1 2">
    <name type="scientific">Symbiodinium pilosum</name>
    <name type="common">Dinoflagellate</name>
    <dbReference type="NCBI Taxonomy" id="2952"/>
    <lineage>
        <taxon>Eukaryota</taxon>
        <taxon>Sar</taxon>
        <taxon>Alveolata</taxon>
        <taxon>Dinophyceae</taxon>
        <taxon>Suessiales</taxon>
        <taxon>Symbiodiniaceae</taxon>
        <taxon>Symbiodinium</taxon>
    </lineage>
</organism>
<proteinExistence type="predicted"/>
<evidence type="ECO:0008006" key="3">
    <source>
        <dbReference type="Google" id="ProtNLM"/>
    </source>
</evidence>
<dbReference type="AlphaFoldDB" id="A0A812XJB7"/>
<dbReference type="Gene3D" id="1.25.40.10">
    <property type="entry name" value="Tetratricopeptide repeat domain"/>
    <property type="match status" value="1"/>
</dbReference>
<gene>
    <name evidence="1" type="ORF">SPIL2461_LOCUS21252</name>
</gene>
<keyword evidence="2" id="KW-1185">Reference proteome</keyword>
<dbReference type="InterPro" id="IPR011990">
    <property type="entry name" value="TPR-like_helical_dom_sf"/>
</dbReference>
<evidence type="ECO:0000313" key="2">
    <source>
        <dbReference type="Proteomes" id="UP000649617"/>
    </source>
</evidence>
<sequence length="85" mass="9304">VRAMEYEDVAANTVCLNGALYICQRASRWKSVFELLSRMQRVEVLPDVLSFDSALRAAEVGEHGSWLAAHAPNMARAAVAKLLAS</sequence>
<dbReference type="Proteomes" id="UP000649617">
    <property type="component" value="Unassembled WGS sequence"/>
</dbReference>
<feature type="non-terminal residue" evidence="1">
    <location>
        <position position="85"/>
    </location>
</feature>
<accession>A0A812XJB7</accession>
<dbReference type="OrthoDB" id="185373at2759"/>
<name>A0A812XJB7_SYMPI</name>
<protein>
    <recommendedName>
        <fullName evidence="3">Pentatricopeptide repeat-containing protein</fullName>
    </recommendedName>
</protein>
<evidence type="ECO:0000313" key="1">
    <source>
        <dbReference type="EMBL" id="CAE7739070.1"/>
    </source>
</evidence>
<comment type="caution">
    <text evidence="1">The sequence shown here is derived from an EMBL/GenBank/DDBJ whole genome shotgun (WGS) entry which is preliminary data.</text>
</comment>